<accession>A0A0H2RPY3</accession>
<gene>
    <name evidence="2" type="ORF">SCHPADRAFT_341411</name>
</gene>
<protein>
    <submittedName>
        <fullName evidence="2">Uncharacterized protein</fullName>
    </submittedName>
</protein>
<dbReference type="Proteomes" id="UP000053477">
    <property type="component" value="Unassembled WGS sequence"/>
</dbReference>
<keyword evidence="1" id="KW-0732">Signal</keyword>
<feature type="chain" id="PRO_5005201702" evidence="1">
    <location>
        <begin position="19"/>
        <end position="115"/>
    </location>
</feature>
<dbReference type="EMBL" id="KQ085952">
    <property type="protein sequence ID" value="KLO13899.1"/>
    <property type="molecule type" value="Genomic_DNA"/>
</dbReference>
<name>A0A0H2RPY3_9AGAM</name>
<evidence type="ECO:0000313" key="3">
    <source>
        <dbReference type="Proteomes" id="UP000053477"/>
    </source>
</evidence>
<evidence type="ECO:0000313" key="2">
    <source>
        <dbReference type="EMBL" id="KLO13899.1"/>
    </source>
</evidence>
<keyword evidence="3" id="KW-1185">Reference proteome</keyword>
<dbReference type="AlphaFoldDB" id="A0A0H2RPY3"/>
<organism evidence="2 3">
    <name type="scientific">Schizopora paradoxa</name>
    <dbReference type="NCBI Taxonomy" id="27342"/>
    <lineage>
        <taxon>Eukaryota</taxon>
        <taxon>Fungi</taxon>
        <taxon>Dikarya</taxon>
        <taxon>Basidiomycota</taxon>
        <taxon>Agaricomycotina</taxon>
        <taxon>Agaricomycetes</taxon>
        <taxon>Hymenochaetales</taxon>
        <taxon>Schizoporaceae</taxon>
        <taxon>Schizopora</taxon>
    </lineage>
</organism>
<feature type="signal peptide" evidence="1">
    <location>
        <begin position="1"/>
        <end position="18"/>
    </location>
</feature>
<sequence>MMGRTISIADLLLQLACTQILCSLLPHADLFQVDDDDESSSPQQLKSMRTMSNIAYPFLPTFRCLGFPSFVYCGLRMFQRQDIEDGGETGISMKRREAVADLASARMKEVEDGEL</sequence>
<dbReference type="InParanoid" id="A0A0H2RPY3"/>
<reference evidence="2 3" key="1">
    <citation type="submission" date="2015-04" db="EMBL/GenBank/DDBJ databases">
        <title>Complete genome sequence of Schizopora paradoxa KUC8140, a cosmopolitan wood degrader in East Asia.</title>
        <authorList>
            <consortium name="DOE Joint Genome Institute"/>
            <person name="Min B."/>
            <person name="Park H."/>
            <person name="Jang Y."/>
            <person name="Kim J.-J."/>
            <person name="Kim K.H."/>
            <person name="Pangilinan J."/>
            <person name="Lipzen A."/>
            <person name="Riley R."/>
            <person name="Grigoriev I.V."/>
            <person name="Spatafora J.W."/>
            <person name="Choi I.-G."/>
        </authorList>
    </citation>
    <scope>NUCLEOTIDE SEQUENCE [LARGE SCALE GENOMIC DNA]</scope>
    <source>
        <strain evidence="2 3">KUC8140</strain>
    </source>
</reference>
<evidence type="ECO:0000256" key="1">
    <source>
        <dbReference type="SAM" id="SignalP"/>
    </source>
</evidence>
<proteinExistence type="predicted"/>